<evidence type="ECO:0000313" key="1">
    <source>
        <dbReference type="EMBL" id="SNY99924.1"/>
    </source>
</evidence>
<evidence type="ECO:0000313" key="2">
    <source>
        <dbReference type="Proteomes" id="UP000219048"/>
    </source>
</evidence>
<dbReference type="SUPFAM" id="SSF52172">
    <property type="entry name" value="CheY-like"/>
    <property type="match status" value="1"/>
</dbReference>
<sequence>MKSNIDIVVIHDNVKRESYLITELQEQYNNVKLIDDADDGIEYISHNFSHKTIVVLDMDFGNGTNGFDVLKAIRQYSFLIEVIILSANEPSDARNALTNNIPELPGLRVFDYVIRGNPNWQEKVIEKVNKAEININGSIMNAIDSWIEIQSKDRRKKPFVITNDGVQYSLDQLKKAIQQNDDTSRKLEEKILMMAIKLMSKTPKE</sequence>
<dbReference type="EMBL" id="OBEH01000002">
    <property type="protein sequence ID" value="SNY99924.1"/>
    <property type="molecule type" value="Genomic_DNA"/>
</dbReference>
<keyword evidence="2" id="KW-1185">Reference proteome</keyword>
<reference evidence="2" key="1">
    <citation type="submission" date="2017-09" db="EMBL/GenBank/DDBJ databases">
        <authorList>
            <person name="Varghese N."/>
            <person name="Submissions S."/>
        </authorList>
    </citation>
    <scope>NUCLEOTIDE SEQUENCE [LARGE SCALE GENOMIC DNA]</scope>
    <source>
        <strain evidence="2">DSM 25885</strain>
    </source>
</reference>
<dbReference type="AlphaFoldDB" id="A0A285MRW4"/>
<dbReference type="Proteomes" id="UP000219048">
    <property type="component" value="Unassembled WGS sequence"/>
</dbReference>
<name>A0A285MRW4_9FLAO</name>
<dbReference type="RefSeq" id="WP_165769936.1">
    <property type="nucleotide sequence ID" value="NZ_OBEH01000002.1"/>
</dbReference>
<dbReference type="InterPro" id="IPR011006">
    <property type="entry name" value="CheY-like_superfamily"/>
</dbReference>
<proteinExistence type="predicted"/>
<protein>
    <submittedName>
        <fullName evidence="1">Response regulator receiver domain-containing protein</fullName>
    </submittedName>
</protein>
<organism evidence="1 2">
    <name type="scientific">Flagellimonas pacifica</name>
    <dbReference type="NCBI Taxonomy" id="1247520"/>
    <lineage>
        <taxon>Bacteria</taxon>
        <taxon>Pseudomonadati</taxon>
        <taxon>Bacteroidota</taxon>
        <taxon>Flavobacteriia</taxon>
        <taxon>Flavobacteriales</taxon>
        <taxon>Flavobacteriaceae</taxon>
        <taxon>Flagellimonas</taxon>
    </lineage>
</organism>
<gene>
    <name evidence="1" type="ORF">SAMN06265377_1739</name>
</gene>
<accession>A0A285MRW4</accession>
<dbReference type="Gene3D" id="3.40.50.2300">
    <property type="match status" value="1"/>
</dbReference>